<dbReference type="FunFam" id="2.10.70.100:FF:000001">
    <property type="entry name" value="Sensory transduction histidine kinase"/>
    <property type="match status" value="1"/>
</dbReference>
<dbReference type="InterPro" id="IPR036097">
    <property type="entry name" value="HisK_dim/P_sf"/>
</dbReference>
<feature type="domain" description="PAS" evidence="17">
    <location>
        <begin position="138"/>
        <end position="208"/>
    </location>
</feature>
<dbReference type="InterPro" id="IPR001789">
    <property type="entry name" value="Sig_transdc_resp-reg_receiver"/>
</dbReference>
<dbReference type="InterPro" id="IPR003594">
    <property type="entry name" value="HATPase_dom"/>
</dbReference>
<gene>
    <name evidence="19" type="ORF">EI77_03547</name>
</gene>
<dbReference type="CDD" id="cd00130">
    <property type="entry name" value="PAS"/>
    <property type="match status" value="3"/>
</dbReference>
<feature type="domain" description="PAC" evidence="18">
    <location>
        <begin position="212"/>
        <end position="264"/>
    </location>
</feature>
<dbReference type="PANTHER" id="PTHR43304">
    <property type="entry name" value="PHYTOCHROME-LIKE PROTEIN CPH1"/>
    <property type="match status" value="1"/>
</dbReference>
<dbReference type="SUPFAM" id="SSF55785">
    <property type="entry name" value="PYP-like sensor domain (PAS domain)"/>
    <property type="match status" value="4"/>
</dbReference>
<feature type="domain" description="PAC" evidence="18">
    <location>
        <begin position="657"/>
        <end position="709"/>
    </location>
</feature>
<dbReference type="CDD" id="cd00082">
    <property type="entry name" value="HisKA"/>
    <property type="match status" value="1"/>
</dbReference>
<dbReference type="PROSITE" id="PS50109">
    <property type="entry name" value="HIS_KIN"/>
    <property type="match status" value="1"/>
</dbReference>
<dbReference type="InterPro" id="IPR000700">
    <property type="entry name" value="PAS-assoc_C"/>
</dbReference>
<evidence type="ECO:0000259" key="16">
    <source>
        <dbReference type="PROSITE" id="PS50110"/>
    </source>
</evidence>
<dbReference type="EMBL" id="SOCA01000008">
    <property type="protein sequence ID" value="TDU66453.1"/>
    <property type="molecule type" value="Genomic_DNA"/>
</dbReference>
<dbReference type="GO" id="GO:0005886">
    <property type="term" value="C:plasma membrane"/>
    <property type="evidence" value="ECO:0007669"/>
    <property type="project" value="UniProtKB-SubCell"/>
</dbReference>
<dbReference type="Pfam" id="PF08447">
    <property type="entry name" value="PAS_3"/>
    <property type="match status" value="2"/>
</dbReference>
<dbReference type="InterPro" id="IPR029016">
    <property type="entry name" value="GAF-like_dom_sf"/>
</dbReference>
<sequence length="1085" mass="121370">MPLQMEWQEAVLDSIPAHIALLNSAGVILAVNEAWRRFAKANSLQDPNFGIGQSYLKITAGSCGELPPVELQPAEGIRRVLNGESMEYSLEYPCHSLTEKRWFQLLVTPLNSRSFKGAVVMHIDVTERRLAEEKLKVSEERFRATFEQSAIGIAHVAMDGRFLRVNETLCNITGYAEDELLEMKFHQLTLPEELADSESARQALVAGEIRVFSTEKRYRRKDGSLIWINLVVTLSDDATATEKYFISVFKDITPRKLAEFRLQRLNRLYGVLSKVAEAIVRTGDLQTLHQEACRILVEDGQLKMAMVIEVEPTSGELHTVASHGETGDYLTDLIITSKDEPHGRGTIGTSIRTGTYDVCNDFATDPRMAPWREVALRHGYLATASFPLKMGDSTMGALVIFADEAGYFEEDEIRLMVTVAQDLSFAIQTLRKEQQRLQTEKKLRVSESNMALAQSIAHFGSWELDLAQAEDIDANPLRWSDEMYRIAGYEPGGVEVSNDLFFQLAHPEDHQIIRETIRSAIQERRPYSVVHRLIRPSGEIRVVHETAQLFTDEASGQPLRMVGTAHDITESQRAEEARRDSEDKFRQLVDNMTDVFWITSADSQSVHFISAAYQQIWGRSPESLCSNPNQWLESIVPEDQERVSTLFATLHTDAPKVSCEYRIHQPDGSIRWIHDRGFQIRDSAGRLLRLAGIATDITERRTLQQQFLRAQRMESIGTLAGGIAHDLNNALTPILMSIELLKLNETDPSRLKVLNTIEQSTQRGSNMVRQVLSFARGVEGLQLDLQVEPLLREVEKICNETFLKNIQVQCHIPPDISIVRGDPTQLHQVLINLCVNARDAMPHGGTLKLAAKNVHLDENYAAMNIESKPGDYVRILVEDTGEGMPQDVVERIFEPFFTTKELGKGTGLGLSTTLAIVKSHGGFVRVYSEPGTGTRFHVYLPAYKETSESTADTVPEELPRGKGELILLVDDEDAVRQITRQTLESFGYRVLLAGDGSEGTAVYATNLQDISLVLTDMMMPVMDGATLIRILKRMNPQVKIIAASGLGAGSMVANAAKEGVHHFIMKPYTARTLLLNVRDALAKDP</sequence>
<evidence type="ECO:0000256" key="12">
    <source>
        <dbReference type="ARBA" id="ARBA00022989"/>
    </source>
</evidence>
<name>A0A4V3FEC1_9BACT</name>
<evidence type="ECO:0000256" key="3">
    <source>
        <dbReference type="ARBA" id="ARBA00012438"/>
    </source>
</evidence>
<dbReference type="PROSITE" id="PS50110">
    <property type="entry name" value="RESPONSE_REGULATORY"/>
    <property type="match status" value="1"/>
</dbReference>
<dbReference type="SMART" id="SM00091">
    <property type="entry name" value="PAS"/>
    <property type="match status" value="4"/>
</dbReference>
<dbReference type="SMART" id="SM00086">
    <property type="entry name" value="PAC"/>
    <property type="match status" value="4"/>
</dbReference>
<dbReference type="InterPro" id="IPR000014">
    <property type="entry name" value="PAS"/>
</dbReference>
<dbReference type="SMART" id="SM00065">
    <property type="entry name" value="GAF"/>
    <property type="match status" value="1"/>
</dbReference>
<feature type="domain" description="PAC" evidence="18">
    <location>
        <begin position="527"/>
        <end position="580"/>
    </location>
</feature>
<dbReference type="InterPro" id="IPR003018">
    <property type="entry name" value="GAF"/>
</dbReference>
<dbReference type="InterPro" id="IPR003661">
    <property type="entry name" value="HisK_dim/P_dom"/>
</dbReference>
<dbReference type="SMART" id="SM00448">
    <property type="entry name" value="REC"/>
    <property type="match status" value="1"/>
</dbReference>
<dbReference type="EC" id="2.7.13.3" evidence="3"/>
<dbReference type="SMART" id="SM00387">
    <property type="entry name" value="HATPase_c"/>
    <property type="match status" value="1"/>
</dbReference>
<feature type="domain" description="Histidine kinase" evidence="15">
    <location>
        <begin position="722"/>
        <end position="944"/>
    </location>
</feature>
<comment type="subcellular location">
    <subcellularLocation>
        <location evidence="2">Cell inner membrane</location>
        <topology evidence="2">Multi-pass membrane protein</topology>
    </subcellularLocation>
</comment>
<dbReference type="SMART" id="SM00388">
    <property type="entry name" value="HisKA"/>
    <property type="match status" value="1"/>
</dbReference>
<evidence type="ECO:0000256" key="10">
    <source>
        <dbReference type="ARBA" id="ARBA00022741"/>
    </source>
</evidence>
<dbReference type="SUPFAM" id="SSF47384">
    <property type="entry name" value="Homodimeric domain of signal transducing histidine kinase"/>
    <property type="match status" value="1"/>
</dbReference>
<evidence type="ECO:0000256" key="2">
    <source>
        <dbReference type="ARBA" id="ARBA00004429"/>
    </source>
</evidence>
<organism evidence="19 20">
    <name type="scientific">Prosthecobacter fusiformis</name>
    <dbReference type="NCBI Taxonomy" id="48464"/>
    <lineage>
        <taxon>Bacteria</taxon>
        <taxon>Pseudomonadati</taxon>
        <taxon>Verrucomicrobiota</taxon>
        <taxon>Verrucomicrobiia</taxon>
        <taxon>Verrucomicrobiales</taxon>
        <taxon>Verrucomicrobiaceae</taxon>
        <taxon>Prosthecobacter</taxon>
    </lineage>
</organism>
<dbReference type="GO" id="GO:0000166">
    <property type="term" value="F:nucleotide binding"/>
    <property type="evidence" value="ECO:0007669"/>
    <property type="project" value="UniProtKB-KW"/>
</dbReference>
<dbReference type="Gene3D" id="3.40.50.2300">
    <property type="match status" value="1"/>
</dbReference>
<dbReference type="PROSITE" id="PS50113">
    <property type="entry name" value="PAC"/>
    <property type="match status" value="3"/>
</dbReference>
<dbReference type="Pfam" id="PF08448">
    <property type="entry name" value="PAS_4"/>
    <property type="match status" value="1"/>
</dbReference>
<dbReference type="InterPro" id="IPR013656">
    <property type="entry name" value="PAS_4"/>
</dbReference>
<dbReference type="SUPFAM" id="SSF55874">
    <property type="entry name" value="ATPase domain of HSP90 chaperone/DNA topoisomerase II/histidine kinase"/>
    <property type="match status" value="1"/>
</dbReference>
<accession>A0A4V3FEC1</accession>
<keyword evidence="11" id="KW-0418">Kinase</keyword>
<dbReference type="Pfam" id="PF00072">
    <property type="entry name" value="Response_reg"/>
    <property type="match status" value="1"/>
</dbReference>
<dbReference type="Gene3D" id="3.30.450.40">
    <property type="match status" value="1"/>
</dbReference>
<evidence type="ECO:0000256" key="9">
    <source>
        <dbReference type="ARBA" id="ARBA00022737"/>
    </source>
</evidence>
<feature type="domain" description="PAS" evidence="17">
    <location>
        <begin position="471"/>
        <end position="524"/>
    </location>
</feature>
<keyword evidence="7" id="KW-0808">Transferase</keyword>
<evidence type="ECO:0000256" key="13">
    <source>
        <dbReference type="ARBA" id="ARBA00023136"/>
    </source>
</evidence>
<dbReference type="GO" id="GO:0000155">
    <property type="term" value="F:phosphorelay sensor kinase activity"/>
    <property type="evidence" value="ECO:0007669"/>
    <property type="project" value="InterPro"/>
</dbReference>
<evidence type="ECO:0000256" key="6">
    <source>
        <dbReference type="ARBA" id="ARBA00022553"/>
    </source>
</evidence>
<protein>
    <recommendedName>
        <fullName evidence="3">histidine kinase</fullName>
        <ecNumber evidence="3">2.7.13.3</ecNumber>
    </recommendedName>
</protein>
<dbReference type="InterPro" id="IPR036890">
    <property type="entry name" value="HATPase_C_sf"/>
</dbReference>
<keyword evidence="13" id="KW-0472">Membrane</keyword>
<dbReference type="InterPro" id="IPR011006">
    <property type="entry name" value="CheY-like_superfamily"/>
</dbReference>
<dbReference type="NCBIfam" id="TIGR00229">
    <property type="entry name" value="sensory_box"/>
    <property type="match status" value="3"/>
</dbReference>
<keyword evidence="6 14" id="KW-0597">Phosphoprotein</keyword>
<dbReference type="Proteomes" id="UP000295662">
    <property type="component" value="Unassembled WGS sequence"/>
</dbReference>
<dbReference type="InterPro" id="IPR035965">
    <property type="entry name" value="PAS-like_dom_sf"/>
</dbReference>
<evidence type="ECO:0000259" key="18">
    <source>
        <dbReference type="PROSITE" id="PS50113"/>
    </source>
</evidence>
<evidence type="ECO:0000256" key="5">
    <source>
        <dbReference type="ARBA" id="ARBA00022519"/>
    </source>
</evidence>
<keyword evidence="10" id="KW-0547">Nucleotide-binding</keyword>
<dbReference type="Pfam" id="PF13185">
    <property type="entry name" value="GAF_2"/>
    <property type="match status" value="1"/>
</dbReference>
<dbReference type="Pfam" id="PF00512">
    <property type="entry name" value="HisKA"/>
    <property type="match status" value="1"/>
</dbReference>
<dbReference type="AlphaFoldDB" id="A0A4V3FEC1"/>
<feature type="domain" description="PAS" evidence="17">
    <location>
        <begin position="581"/>
        <end position="643"/>
    </location>
</feature>
<dbReference type="Gene3D" id="3.30.450.20">
    <property type="entry name" value="PAS domain"/>
    <property type="match status" value="4"/>
</dbReference>
<dbReference type="InterPro" id="IPR001610">
    <property type="entry name" value="PAC"/>
</dbReference>
<keyword evidence="12" id="KW-1133">Transmembrane helix</keyword>
<feature type="domain" description="Response regulatory" evidence="16">
    <location>
        <begin position="965"/>
        <end position="1081"/>
    </location>
</feature>
<comment type="caution">
    <text evidence="19">The sequence shown here is derived from an EMBL/GenBank/DDBJ whole genome shotgun (WGS) entry which is preliminary data.</text>
</comment>
<comment type="catalytic activity">
    <reaction evidence="1">
        <text>ATP + protein L-histidine = ADP + protein N-phospho-L-histidine.</text>
        <dbReference type="EC" id="2.7.13.3"/>
    </reaction>
</comment>
<dbReference type="PROSITE" id="PS50112">
    <property type="entry name" value="PAS"/>
    <property type="match status" value="3"/>
</dbReference>
<keyword evidence="4" id="KW-1003">Cell membrane</keyword>
<dbReference type="Gene3D" id="3.30.565.10">
    <property type="entry name" value="Histidine kinase-like ATPase, C-terminal domain"/>
    <property type="match status" value="1"/>
</dbReference>
<dbReference type="Pfam" id="PF02518">
    <property type="entry name" value="HATPase_c"/>
    <property type="match status" value="1"/>
</dbReference>
<keyword evidence="5" id="KW-0997">Cell inner membrane</keyword>
<dbReference type="InterPro" id="IPR052162">
    <property type="entry name" value="Sensor_kinase/Photoreceptor"/>
</dbReference>
<dbReference type="SUPFAM" id="SSF55781">
    <property type="entry name" value="GAF domain-like"/>
    <property type="match status" value="1"/>
</dbReference>
<dbReference type="InterPro" id="IPR005467">
    <property type="entry name" value="His_kinase_dom"/>
</dbReference>
<evidence type="ECO:0000256" key="4">
    <source>
        <dbReference type="ARBA" id="ARBA00022475"/>
    </source>
</evidence>
<evidence type="ECO:0000313" key="20">
    <source>
        <dbReference type="Proteomes" id="UP000295662"/>
    </source>
</evidence>
<evidence type="ECO:0000313" key="19">
    <source>
        <dbReference type="EMBL" id="TDU66453.1"/>
    </source>
</evidence>
<dbReference type="CDD" id="cd00156">
    <property type="entry name" value="REC"/>
    <property type="match status" value="1"/>
</dbReference>
<proteinExistence type="predicted"/>
<dbReference type="PRINTS" id="PR00344">
    <property type="entry name" value="BCTRLSENSOR"/>
</dbReference>
<dbReference type="SUPFAM" id="SSF52172">
    <property type="entry name" value="CheY-like"/>
    <property type="match status" value="1"/>
</dbReference>
<evidence type="ECO:0000256" key="11">
    <source>
        <dbReference type="ARBA" id="ARBA00022777"/>
    </source>
</evidence>
<dbReference type="InterPro" id="IPR013655">
    <property type="entry name" value="PAS_fold_3"/>
</dbReference>
<evidence type="ECO:0000256" key="8">
    <source>
        <dbReference type="ARBA" id="ARBA00022692"/>
    </source>
</evidence>
<dbReference type="Gene3D" id="1.10.287.130">
    <property type="match status" value="1"/>
</dbReference>
<keyword evidence="20" id="KW-1185">Reference proteome</keyword>
<evidence type="ECO:0000259" key="15">
    <source>
        <dbReference type="PROSITE" id="PS50109"/>
    </source>
</evidence>
<keyword evidence="8" id="KW-0812">Transmembrane</keyword>
<dbReference type="PANTHER" id="PTHR43304:SF1">
    <property type="entry name" value="PAC DOMAIN-CONTAINING PROTEIN"/>
    <property type="match status" value="1"/>
</dbReference>
<reference evidence="19 20" key="1">
    <citation type="submission" date="2019-03" db="EMBL/GenBank/DDBJ databases">
        <title>Genomic Encyclopedia of Archaeal and Bacterial Type Strains, Phase II (KMG-II): from individual species to whole genera.</title>
        <authorList>
            <person name="Goeker M."/>
        </authorList>
    </citation>
    <scope>NUCLEOTIDE SEQUENCE [LARGE SCALE GENOMIC DNA]</scope>
    <source>
        <strain evidence="19 20">ATCC 25309</strain>
    </source>
</reference>
<evidence type="ECO:0000259" key="17">
    <source>
        <dbReference type="PROSITE" id="PS50112"/>
    </source>
</evidence>
<keyword evidence="9" id="KW-0677">Repeat</keyword>
<dbReference type="Gene3D" id="2.10.70.100">
    <property type="match status" value="1"/>
</dbReference>
<evidence type="ECO:0000256" key="1">
    <source>
        <dbReference type="ARBA" id="ARBA00000085"/>
    </source>
</evidence>
<dbReference type="Pfam" id="PF13426">
    <property type="entry name" value="PAS_9"/>
    <property type="match status" value="1"/>
</dbReference>
<evidence type="ECO:0000256" key="14">
    <source>
        <dbReference type="PROSITE-ProRule" id="PRU00169"/>
    </source>
</evidence>
<dbReference type="InterPro" id="IPR004358">
    <property type="entry name" value="Sig_transdc_His_kin-like_C"/>
</dbReference>
<evidence type="ECO:0000256" key="7">
    <source>
        <dbReference type="ARBA" id="ARBA00022679"/>
    </source>
</evidence>
<feature type="modified residue" description="4-aspartylphosphate" evidence="14">
    <location>
        <position position="1016"/>
    </location>
</feature>